<keyword evidence="2" id="KW-1185">Reference proteome</keyword>
<proteinExistence type="predicted"/>
<dbReference type="GeneID" id="29114380"/>
<dbReference type="RefSeq" id="XP_018382055.1">
    <property type="nucleotide sequence ID" value="XM_018528786.1"/>
</dbReference>
<organism evidence="1 2">
    <name type="scientific">Alternaria alternata</name>
    <name type="common">Alternaria rot fungus</name>
    <name type="synonym">Torula alternata</name>
    <dbReference type="NCBI Taxonomy" id="5599"/>
    <lineage>
        <taxon>Eukaryota</taxon>
        <taxon>Fungi</taxon>
        <taxon>Dikarya</taxon>
        <taxon>Ascomycota</taxon>
        <taxon>Pezizomycotina</taxon>
        <taxon>Dothideomycetes</taxon>
        <taxon>Pleosporomycetidae</taxon>
        <taxon>Pleosporales</taxon>
        <taxon>Pleosporineae</taxon>
        <taxon>Pleosporaceae</taxon>
        <taxon>Alternaria</taxon>
        <taxon>Alternaria sect. Alternaria</taxon>
        <taxon>Alternaria alternata complex</taxon>
    </lineage>
</organism>
<protein>
    <submittedName>
        <fullName evidence="1">Uncharacterized protein</fullName>
    </submittedName>
</protein>
<accession>A0A177DA40</accession>
<evidence type="ECO:0000313" key="1">
    <source>
        <dbReference type="EMBL" id="OAG16634.1"/>
    </source>
</evidence>
<dbReference type="VEuPathDB" id="FungiDB:CC77DRAFT_1065082"/>
<dbReference type="OMA" id="QPESALM"/>
<gene>
    <name evidence="1" type="ORF">CC77DRAFT_1065082</name>
</gene>
<dbReference type="Proteomes" id="UP000077248">
    <property type="component" value="Unassembled WGS sequence"/>
</dbReference>
<dbReference type="AlphaFoldDB" id="A0A177DA40"/>
<dbReference type="PANTHER" id="PTHR42085:SF1">
    <property type="entry name" value="F-BOX DOMAIN-CONTAINING PROTEIN"/>
    <property type="match status" value="1"/>
</dbReference>
<dbReference type="PANTHER" id="PTHR42085">
    <property type="entry name" value="F-BOX DOMAIN-CONTAINING PROTEIN"/>
    <property type="match status" value="1"/>
</dbReference>
<name>A0A177DA40_ALTAL</name>
<evidence type="ECO:0000313" key="2">
    <source>
        <dbReference type="Proteomes" id="UP000077248"/>
    </source>
</evidence>
<reference evidence="1 2" key="1">
    <citation type="submission" date="2016-05" db="EMBL/GenBank/DDBJ databases">
        <title>Comparative analysis of secretome profiles of manganese(II)-oxidizing ascomycete fungi.</title>
        <authorList>
            <consortium name="DOE Joint Genome Institute"/>
            <person name="Zeiner C.A."/>
            <person name="Purvine S.O."/>
            <person name="Zink E.M."/>
            <person name="Wu S."/>
            <person name="Pasa-Tolic L."/>
            <person name="Chaput D.L."/>
            <person name="Haridas S."/>
            <person name="Grigoriev I.V."/>
            <person name="Santelli C.M."/>
            <person name="Hansel C.M."/>
        </authorList>
    </citation>
    <scope>NUCLEOTIDE SEQUENCE [LARGE SCALE GENOMIC DNA]</scope>
    <source>
        <strain evidence="1 2">SRC1lrK2f</strain>
    </source>
</reference>
<sequence length="305" mass="35386">MASSSLFLSMLPAEIRNTIYELALTAPEPLRCFDPVLWDEYNPTNKRHYLYLRATPTDALDELAFEFDTVEYNQLKYVSKEVYAETVGLELKYNEITLRVSRKNGYASSFLLLNRWLSSIPVTKRSWIKTINITIETMSRCVEPGTEDADTLDCLTRLCNDNPSMRVKYYLPYWRIKVPTFRNSDLSKSHPIWTAPTVSDFIAHAMDVYSYIRGEGFEKLYPEIDTKSTHIGQSWRPYRSLRSDQPVYLADMQAKNLTYFPNVPKGTELPIIKKDITWAAHGEVVPEAEQWIGYKYAKDWVENGI</sequence>
<dbReference type="EMBL" id="KV441489">
    <property type="protein sequence ID" value="OAG16634.1"/>
    <property type="molecule type" value="Genomic_DNA"/>
</dbReference>
<dbReference type="KEGG" id="aalt:CC77DRAFT_1065082"/>
<dbReference type="InterPro" id="IPR038883">
    <property type="entry name" value="AN11006-like"/>
</dbReference>